<evidence type="ECO:0000256" key="1">
    <source>
        <dbReference type="SAM" id="MobiDB-lite"/>
    </source>
</evidence>
<dbReference type="OrthoDB" id="542731at2759"/>
<feature type="compositionally biased region" description="Pro residues" evidence="1">
    <location>
        <begin position="8"/>
        <end position="17"/>
    </location>
</feature>
<reference evidence="2" key="1">
    <citation type="journal article" date="2020" name="bioRxiv">
        <title>Comparative genomics of Chlamydomonas.</title>
        <authorList>
            <person name="Craig R.J."/>
            <person name="Hasan A.R."/>
            <person name="Ness R.W."/>
            <person name="Keightley P.D."/>
        </authorList>
    </citation>
    <scope>NUCLEOTIDE SEQUENCE</scope>
    <source>
        <strain evidence="2">SAG 7.73</strain>
    </source>
</reference>
<name>A0A835W6G4_CHLIN</name>
<evidence type="ECO:0000313" key="2">
    <source>
        <dbReference type="EMBL" id="KAG2441160.1"/>
    </source>
</evidence>
<dbReference type="AlphaFoldDB" id="A0A835W6G4"/>
<feature type="compositionally biased region" description="Pro residues" evidence="1">
    <location>
        <begin position="54"/>
        <end position="66"/>
    </location>
</feature>
<comment type="caution">
    <text evidence="2">The sequence shown here is derived from an EMBL/GenBank/DDBJ whole genome shotgun (WGS) entry which is preliminary data.</text>
</comment>
<feature type="region of interest" description="Disordered" evidence="1">
    <location>
        <begin position="1"/>
        <end position="66"/>
    </location>
</feature>
<dbReference type="EMBL" id="JAEHOC010000006">
    <property type="protein sequence ID" value="KAG2441160.1"/>
    <property type="molecule type" value="Genomic_DNA"/>
</dbReference>
<organism evidence="2 3">
    <name type="scientific">Chlamydomonas incerta</name>
    <dbReference type="NCBI Taxonomy" id="51695"/>
    <lineage>
        <taxon>Eukaryota</taxon>
        <taxon>Viridiplantae</taxon>
        <taxon>Chlorophyta</taxon>
        <taxon>core chlorophytes</taxon>
        <taxon>Chlorophyceae</taxon>
        <taxon>CS clade</taxon>
        <taxon>Chlamydomonadales</taxon>
        <taxon>Chlamydomonadaceae</taxon>
        <taxon>Chlamydomonas</taxon>
    </lineage>
</organism>
<accession>A0A835W6G4</accession>
<dbReference type="Proteomes" id="UP000650467">
    <property type="component" value="Unassembled WGS sequence"/>
</dbReference>
<keyword evidence="3" id="KW-1185">Reference proteome</keyword>
<proteinExistence type="predicted"/>
<feature type="compositionally biased region" description="Low complexity" evidence="1">
    <location>
        <begin position="40"/>
        <end position="53"/>
    </location>
</feature>
<gene>
    <name evidence="2" type="ORF">HXX76_004012</name>
</gene>
<protein>
    <submittedName>
        <fullName evidence="2">Uncharacterized protein</fullName>
    </submittedName>
</protein>
<sequence>MYYGAAPPSAPPVPPVQQPAYQPAAAYPPPAARGPGGYGASTAGYASAAARAPPAAPPAQPMAPPPQFGYGNGYSYGGAAGPGLPLSAAESDPAAVLQSVPRVNPDRAAFNTVTLLGTVRSPKRSPQGRSASATIYVPFSKKAGGTEFVLEAWDGEAAQLLVLDGQSVVVEGRLAADGAAGAKVVAYRLKLVDRSAPPTALRAAALRGGGVGLGAGAAGLYGAEGGEGGTARAAAGGGLDGAALYKIHYDTAVRTCRDLAAKQGLRSVEAVRTALLGHAFATSSPLHWRELAEEAGLGGDEMQDVMYMVTEYKEDMQSAAAAVPPGAESAAPPLPPLTKEGMLRVRPIRDWAKAKPPGSTPHYVMTELERKKPDPTELYAVLKMAVVAEATQGSWSPEVEFGGGNEARV</sequence>
<evidence type="ECO:0000313" key="3">
    <source>
        <dbReference type="Proteomes" id="UP000650467"/>
    </source>
</evidence>